<sequence length="325" mass="34874">MVSFTCNYCQDVVKKPKVQSHANACGCDTFTCVDCMRVFDLHTIKGHTSCVTEEEKYQGKWKQKLSNGSRIVRSAVAPRGNIERPPCALMNDLSSSDENSDDDWVTRRGGKGAGAPQKSAVPTSNGHPKPSATVYRKHPRPGVSLSSSDDDDTVKKCATTVPMAPAHKKAKAACSASVTPSSRWLAAAPVPPVQSPAMGRPEVKKDTAAHAAPVPHQMPKEVRDEAEWEVAHPCKEDTPLLLPRSTMPRDCIVPSFVLGTSEEVAGIVADVLNDSGVSSMRTKEVAKGLVERYAKRIAKSVRHAVEMAAESGALRMDSDGSVSVT</sequence>
<dbReference type="Proteomes" id="UP000063063">
    <property type="component" value="Chromosome 29"/>
</dbReference>
<dbReference type="EMBL" id="CP009398">
    <property type="protein sequence ID" value="AIO00095.1"/>
    <property type="molecule type" value="Genomic_DNA"/>
</dbReference>
<proteinExistence type="predicted"/>
<evidence type="ECO:0000256" key="7">
    <source>
        <dbReference type="PROSITE-ProRule" id="PRU01145"/>
    </source>
</evidence>
<keyword evidence="4 7" id="KW-0863">Zinc-finger</keyword>
<dbReference type="AlphaFoldDB" id="A0A088RXU4"/>
<dbReference type="VEuPathDB" id="TriTrypDB:LPMP_291450"/>
<dbReference type="InterPro" id="IPR039999">
    <property type="entry name" value="LYAR"/>
</dbReference>
<feature type="domain" description="Zinc finger C2H2 LYAR-type" evidence="9">
    <location>
        <begin position="30"/>
        <end position="57"/>
    </location>
</feature>
<feature type="region of interest" description="Disordered" evidence="8">
    <location>
        <begin position="82"/>
        <end position="154"/>
    </location>
</feature>
<gene>
    <name evidence="10" type="ORF">LPMP_291450</name>
</gene>
<evidence type="ECO:0000256" key="1">
    <source>
        <dbReference type="ARBA" id="ARBA00004123"/>
    </source>
</evidence>
<dbReference type="FunFam" id="3.30.1490.490:FF:000001">
    <property type="entry name" value="cell growth-regulating nucleolar protein-like"/>
    <property type="match status" value="1"/>
</dbReference>
<dbReference type="Pfam" id="PF08790">
    <property type="entry name" value="zf-LYAR"/>
    <property type="match status" value="1"/>
</dbReference>
<reference evidence="10 11" key="1">
    <citation type="journal article" date="2015" name="Sci. Rep.">
        <title>The genome of Leishmania panamensis: insights into genomics of the L. (Viannia) subgenus.</title>
        <authorList>
            <person name="Llanes A."/>
            <person name="Restrepo C.M."/>
            <person name="Vecchio G.D."/>
            <person name="Anguizola F.J."/>
            <person name="Lleonart R."/>
        </authorList>
    </citation>
    <scope>NUCLEOTIDE SEQUENCE [LARGE SCALE GENOMIC DNA]</scope>
    <source>
        <strain evidence="10 11">MHOM/PA/94/PSC-1</strain>
    </source>
</reference>
<comment type="subcellular location">
    <subcellularLocation>
        <location evidence="1">Nucleus</location>
    </subcellularLocation>
</comment>
<keyword evidence="5" id="KW-0862">Zinc</keyword>
<evidence type="ECO:0000256" key="3">
    <source>
        <dbReference type="ARBA" id="ARBA00022737"/>
    </source>
</evidence>
<keyword evidence="6" id="KW-0539">Nucleus</keyword>
<keyword evidence="2" id="KW-0479">Metal-binding</keyword>
<dbReference type="GO" id="GO:0005730">
    <property type="term" value="C:nucleolus"/>
    <property type="evidence" value="ECO:0007669"/>
    <property type="project" value="TreeGrafter"/>
</dbReference>
<evidence type="ECO:0000259" key="9">
    <source>
        <dbReference type="Pfam" id="PF08790"/>
    </source>
</evidence>
<dbReference type="PROSITE" id="PS51804">
    <property type="entry name" value="ZF_C2HC_LYAR"/>
    <property type="match status" value="2"/>
</dbReference>
<dbReference type="GO" id="GO:0006364">
    <property type="term" value="P:rRNA processing"/>
    <property type="evidence" value="ECO:0007669"/>
    <property type="project" value="TreeGrafter"/>
</dbReference>
<evidence type="ECO:0000256" key="4">
    <source>
        <dbReference type="ARBA" id="ARBA00022771"/>
    </source>
</evidence>
<dbReference type="GO" id="GO:0008270">
    <property type="term" value="F:zinc ion binding"/>
    <property type="evidence" value="ECO:0007669"/>
    <property type="project" value="UniProtKB-KW"/>
</dbReference>
<keyword evidence="3" id="KW-0677">Repeat</keyword>
<organism evidence="10 11">
    <name type="scientific">Leishmania panamensis</name>
    <dbReference type="NCBI Taxonomy" id="5679"/>
    <lineage>
        <taxon>Eukaryota</taxon>
        <taxon>Discoba</taxon>
        <taxon>Euglenozoa</taxon>
        <taxon>Kinetoplastea</taxon>
        <taxon>Metakinetoplastina</taxon>
        <taxon>Trypanosomatida</taxon>
        <taxon>Trypanosomatidae</taxon>
        <taxon>Leishmaniinae</taxon>
        <taxon>Leishmania</taxon>
        <taxon>Leishmania guyanensis species complex</taxon>
    </lineage>
</organism>
<dbReference type="GO" id="GO:0003677">
    <property type="term" value="F:DNA binding"/>
    <property type="evidence" value="ECO:0007669"/>
    <property type="project" value="InterPro"/>
</dbReference>
<evidence type="ECO:0000313" key="10">
    <source>
        <dbReference type="EMBL" id="AIO00095.1"/>
    </source>
</evidence>
<accession>A0A088RXU4</accession>
<dbReference type="GO" id="GO:0000122">
    <property type="term" value="P:negative regulation of transcription by RNA polymerase II"/>
    <property type="evidence" value="ECO:0007669"/>
    <property type="project" value="TreeGrafter"/>
</dbReference>
<dbReference type="eggNOG" id="KOG2186">
    <property type="taxonomic scope" value="Eukaryota"/>
</dbReference>
<dbReference type="RefSeq" id="XP_010700752.1">
    <property type="nucleotide sequence ID" value="XM_010702450.1"/>
</dbReference>
<keyword evidence="11" id="KW-1185">Reference proteome</keyword>
<evidence type="ECO:0000256" key="8">
    <source>
        <dbReference type="SAM" id="MobiDB-lite"/>
    </source>
</evidence>
<dbReference type="PANTHER" id="PTHR13100:SF10">
    <property type="entry name" value="CELL GROWTH-REGULATING NUCLEOLAR PROTEIN"/>
    <property type="match status" value="1"/>
</dbReference>
<dbReference type="KEGG" id="lpan:LPMP_291450"/>
<evidence type="ECO:0000256" key="6">
    <source>
        <dbReference type="ARBA" id="ARBA00023242"/>
    </source>
</evidence>
<dbReference type="Gene3D" id="3.30.1490.490">
    <property type="match status" value="1"/>
</dbReference>
<dbReference type="InterPro" id="IPR036236">
    <property type="entry name" value="Znf_C2H2_sf"/>
</dbReference>
<evidence type="ECO:0000256" key="2">
    <source>
        <dbReference type="ARBA" id="ARBA00022723"/>
    </source>
</evidence>
<name>A0A088RXU4_LEIPA</name>
<evidence type="ECO:0000313" key="11">
    <source>
        <dbReference type="Proteomes" id="UP000063063"/>
    </source>
</evidence>
<evidence type="ECO:0000256" key="5">
    <source>
        <dbReference type="ARBA" id="ARBA00022833"/>
    </source>
</evidence>
<dbReference type="SUPFAM" id="SSF57667">
    <property type="entry name" value="beta-beta-alpha zinc fingers"/>
    <property type="match status" value="2"/>
</dbReference>
<protein>
    <submittedName>
        <fullName evidence="10">RNA binding protein, putative</fullName>
    </submittedName>
</protein>
<dbReference type="PANTHER" id="PTHR13100">
    <property type="entry name" value="CELL GROWTH-REGULATING NUCLEOLAR PROTEIN LYAR"/>
    <property type="match status" value="1"/>
</dbReference>
<dbReference type="InterPro" id="IPR014898">
    <property type="entry name" value="Znf_C2H2_LYAR"/>
</dbReference>
<dbReference type="OrthoDB" id="21474at2759"/>
<dbReference type="VEuPathDB" id="TriTrypDB:LPAL13_290018600"/>
<dbReference type="GeneID" id="22576909"/>